<keyword evidence="2" id="KW-1185">Reference proteome</keyword>
<reference evidence="1 2" key="1">
    <citation type="journal article" date="2018" name="Front. Plant Sci.">
        <title>Red Clover (Trifolium pratense) and Zigzag Clover (T. medium) - A Picture of Genomic Similarities and Differences.</title>
        <authorList>
            <person name="Dluhosova J."/>
            <person name="Istvanek J."/>
            <person name="Nedelnik J."/>
            <person name="Repkova J."/>
        </authorList>
    </citation>
    <scope>NUCLEOTIDE SEQUENCE [LARGE SCALE GENOMIC DNA]</scope>
    <source>
        <strain evidence="2">cv. 10/8</strain>
        <tissue evidence="1">Leaf</tissue>
    </source>
</reference>
<evidence type="ECO:0000313" key="2">
    <source>
        <dbReference type="Proteomes" id="UP000265520"/>
    </source>
</evidence>
<accession>A0A392RW29</accession>
<name>A0A392RW29_9FABA</name>
<protein>
    <submittedName>
        <fullName evidence="1">Uncharacterized protein</fullName>
    </submittedName>
</protein>
<organism evidence="1 2">
    <name type="scientific">Trifolium medium</name>
    <dbReference type="NCBI Taxonomy" id="97028"/>
    <lineage>
        <taxon>Eukaryota</taxon>
        <taxon>Viridiplantae</taxon>
        <taxon>Streptophyta</taxon>
        <taxon>Embryophyta</taxon>
        <taxon>Tracheophyta</taxon>
        <taxon>Spermatophyta</taxon>
        <taxon>Magnoliopsida</taxon>
        <taxon>eudicotyledons</taxon>
        <taxon>Gunneridae</taxon>
        <taxon>Pentapetalae</taxon>
        <taxon>rosids</taxon>
        <taxon>fabids</taxon>
        <taxon>Fabales</taxon>
        <taxon>Fabaceae</taxon>
        <taxon>Papilionoideae</taxon>
        <taxon>50 kb inversion clade</taxon>
        <taxon>NPAAA clade</taxon>
        <taxon>Hologalegina</taxon>
        <taxon>IRL clade</taxon>
        <taxon>Trifolieae</taxon>
        <taxon>Trifolium</taxon>
    </lineage>
</organism>
<comment type="caution">
    <text evidence="1">The sequence shown here is derived from an EMBL/GenBank/DDBJ whole genome shotgun (WGS) entry which is preliminary data.</text>
</comment>
<sequence>YPSAQVLEHGCHPAAIVDVAYEEDLGCLFYAWFRQSFLDE</sequence>
<proteinExistence type="predicted"/>
<dbReference type="EMBL" id="LXQA010274570">
    <property type="protein sequence ID" value="MCI40000.1"/>
    <property type="molecule type" value="Genomic_DNA"/>
</dbReference>
<dbReference type="AlphaFoldDB" id="A0A392RW29"/>
<feature type="non-terminal residue" evidence="1">
    <location>
        <position position="1"/>
    </location>
</feature>
<dbReference type="Proteomes" id="UP000265520">
    <property type="component" value="Unassembled WGS sequence"/>
</dbReference>
<evidence type="ECO:0000313" key="1">
    <source>
        <dbReference type="EMBL" id="MCI40000.1"/>
    </source>
</evidence>